<dbReference type="SMART" id="SM00382">
    <property type="entry name" value="AAA"/>
    <property type="match status" value="1"/>
</dbReference>
<accession>A0ABM5LPE5</accession>
<keyword evidence="2 7" id="KW-0812">Transmembrane</keyword>
<dbReference type="InterPro" id="IPR003439">
    <property type="entry name" value="ABC_transporter-like_ATP-bd"/>
</dbReference>
<evidence type="ECO:0000259" key="9">
    <source>
        <dbReference type="PROSITE" id="PS50929"/>
    </source>
</evidence>
<dbReference type="PROSITE" id="PS00211">
    <property type="entry name" value="ABC_TRANSPORTER_1"/>
    <property type="match status" value="1"/>
</dbReference>
<dbReference type="InterPro" id="IPR011527">
    <property type="entry name" value="ABC1_TM_dom"/>
</dbReference>
<evidence type="ECO:0000256" key="4">
    <source>
        <dbReference type="ARBA" id="ARBA00022840"/>
    </source>
</evidence>
<feature type="domain" description="ABC transporter" evidence="8">
    <location>
        <begin position="337"/>
        <end position="571"/>
    </location>
</feature>
<dbReference type="SUPFAM" id="SSF52540">
    <property type="entry name" value="P-loop containing nucleoside triphosphate hydrolases"/>
    <property type="match status" value="1"/>
</dbReference>
<evidence type="ECO:0000256" key="6">
    <source>
        <dbReference type="ARBA" id="ARBA00023136"/>
    </source>
</evidence>
<dbReference type="InterPro" id="IPR039421">
    <property type="entry name" value="Type_1_exporter"/>
</dbReference>
<proteinExistence type="predicted"/>
<feature type="transmembrane region" description="Helical" evidence="7">
    <location>
        <begin position="16"/>
        <end position="39"/>
    </location>
</feature>
<dbReference type="CDD" id="cd18541">
    <property type="entry name" value="ABC_6TM_TmrB_like"/>
    <property type="match status" value="1"/>
</dbReference>
<dbReference type="PROSITE" id="PS50893">
    <property type="entry name" value="ABC_TRANSPORTER_2"/>
    <property type="match status" value="1"/>
</dbReference>
<keyword evidence="4" id="KW-0067">ATP-binding</keyword>
<dbReference type="InterPro" id="IPR027417">
    <property type="entry name" value="P-loop_NTPase"/>
</dbReference>
<dbReference type="EMBL" id="CP002032">
    <property type="protein sequence ID" value="ADH60557.1"/>
    <property type="molecule type" value="Genomic_DNA"/>
</dbReference>
<evidence type="ECO:0000256" key="5">
    <source>
        <dbReference type="ARBA" id="ARBA00022989"/>
    </source>
</evidence>
<dbReference type="Gene3D" id="3.40.50.300">
    <property type="entry name" value="P-loop containing nucleotide triphosphate hydrolases"/>
    <property type="match status" value="1"/>
</dbReference>
<evidence type="ECO:0000256" key="3">
    <source>
        <dbReference type="ARBA" id="ARBA00022741"/>
    </source>
</evidence>
<keyword evidence="5 7" id="KW-1133">Transmembrane helix</keyword>
<dbReference type="RefSeq" id="WP_013150083.1">
    <property type="nucleotide sequence ID" value="NC_014209.1"/>
</dbReference>
<sequence length="583" mass="66013">MKSFATVIPFIKKHKWNYIIGIIFLLAVDILQMIVPHLLGSVTDLFKSKDLTPKVLLTYSFWIIGIAILVFAFRFIWRMKIMGLSRLLEKELREKLFFKLLELSPQYYNEHKTGDLMAHATNDINAVRMALGPGIIMSVDASFLAISIILIMIFTIDPKLTILALLPLPVIALIVTRFGKVIHSRFLKVQEAFSSLTDKVQESISGIRVIKAFVQEKEEIENFRKENLKNFKANMDMIKIWGLFDPTVQFLAALSFTIALLYGGIQVIKGIITLGDFVAFTSYLGMLIWPMMAFGWVINIFQRGSASMERLNIIFSEVPEITDNYADPNITTIEGNIEIRNLTFSYKKGLPPVLKNINISLPKGKTLAIIGKTGSGKSTLVNLLARLYKVPQDTIFIDGHDINEIPLKVLRQSIGFVPQDNFIFSDTIANNIAFVKVESLEKIQEFATMADVHKDIMDFPQQYQTIVGERGVTLSGGQKQRIAIARALIKEPKILILDDSLSAVDTNTEETILNNLREYMKNRTTIIVSHRISTIKNADEIIVLDNGEIVERGTHEELIKLKGLYHSIYEKQQMENAILNEEI</sequence>
<organism evidence="10 11">
    <name type="scientific">Thermoanaerobacter mathranii subsp. mathranii (strain DSM 11426 / CCUG 53645 / CIP 108742 / A3)</name>
    <dbReference type="NCBI Taxonomy" id="583358"/>
    <lineage>
        <taxon>Bacteria</taxon>
        <taxon>Bacillati</taxon>
        <taxon>Bacillota</taxon>
        <taxon>Clostridia</taxon>
        <taxon>Thermoanaerobacterales</taxon>
        <taxon>Thermoanaerobacteraceae</taxon>
        <taxon>Thermoanaerobacter</taxon>
    </lineage>
</organism>
<dbReference type="SUPFAM" id="SSF90123">
    <property type="entry name" value="ABC transporter transmembrane region"/>
    <property type="match status" value="1"/>
</dbReference>
<feature type="domain" description="ABC transmembrane type-1" evidence="9">
    <location>
        <begin position="19"/>
        <end position="303"/>
    </location>
</feature>
<evidence type="ECO:0000256" key="1">
    <source>
        <dbReference type="ARBA" id="ARBA00004651"/>
    </source>
</evidence>
<dbReference type="Pfam" id="PF00664">
    <property type="entry name" value="ABC_membrane"/>
    <property type="match status" value="1"/>
</dbReference>
<dbReference type="PANTHER" id="PTHR43394:SF1">
    <property type="entry name" value="ATP-BINDING CASSETTE SUB-FAMILY B MEMBER 10, MITOCHONDRIAL"/>
    <property type="match status" value="1"/>
</dbReference>
<dbReference type="PANTHER" id="PTHR43394">
    <property type="entry name" value="ATP-DEPENDENT PERMEASE MDL1, MITOCHONDRIAL"/>
    <property type="match status" value="1"/>
</dbReference>
<evidence type="ECO:0000313" key="11">
    <source>
        <dbReference type="Proteomes" id="UP000002064"/>
    </source>
</evidence>
<dbReference type="Gene3D" id="1.20.1560.10">
    <property type="entry name" value="ABC transporter type 1, transmembrane domain"/>
    <property type="match status" value="1"/>
</dbReference>
<gene>
    <name evidence="10" type="ordered locus">Tmath_0819</name>
</gene>
<evidence type="ECO:0000313" key="10">
    <source>
        <dbReference type="EMBL" id="ADH60557.1"/>
    </source>
</evidence>
<feature type="transmembrane region" description="Helical" evidence="7">
    <location>
        <begin position="277"/>
        <end position="301"/>
    </location>
</feature>
<evidence type="ECO:0000256" key="2">
    <source>
        <dbReference type="ARBA" id="ARBA00022692"/>
    </source>
</evidence>
<feature type="transmembrane region" description="Helical" evidence="7">
    <location>
        <begin position="160"/>
        <end position="178"/>
    </location>
</feature>
<protein>
    <submittedName>
        <fullName evidence="10">ABC transporter related protein</fullName>
    </submittedName>
</protein>
<dbReference type="InterPro" id="IPR003593">
    <property type="entry name" value="AAA+_ATPase"/>
</dbReference>
<dbReference type="Pfam" id="PF00005">
    <property type="entry name" value="ABC_tran"/>
    <property type="match status" value="1"/>
</dbReference>
<dbReference type="InterPro" id="IPR017871">
    <property type="entry name" value="ABC_transporter-like_CS"/>
</dbReference>
<feature type="transmembrane region" description="Helical" evidence="7">
    <location>
        <begin position="135"/>
        <end position="154"/>
    </location>
</feature>
<keyword evidence="3" id="KW-0547">Nucleotide-binding</keyword>
<evidence type="ECO:0000256" key="7">
    <source>
        <dbReference type="SAM" id="Phobius"/>
    </source>
</evidence>
<reference evidence="10 11" key="1">
    <citation type="submission" date="2010-05" db="EMBL/GenBank/DDBJ databases">
        <title>Complete sequence of Thermoanaerobacter mathranii subsp. mathranii mathranii str. A3.</title>
        <authorList>
            <consortium name="US DOE Joint Genome Institute"/>
            <person name="Lucas S."/>
            <person name="Copeland A."/>
            <person name="Lapidus A."/>
            <person name="Cheng J.-F."/>
            <person name="Bruce D."/>
            <person name="Goodwin L."/>
            <person name="Pitluck S."/>
            <person name="Held B."/>
            <person name="Detter J.C."/>
            <person name="Han C."/>
            <person name="Tapia R."/>
            <person name="Land M."/>
            <person name="Hauser L."/>
            <person name="Kyrpides N."/>
            <person name="Mikhailova N."/>
            <person name="Zhou J."/>
            <person name="Hemme C."/>
            <person name="Woyke T."/>
        </authorList>
    </citation>
    <scope>NUCLEOTIDE SEQUENCE [LARGE SCALE GENOMIC DNA]</scope>
    <source>
        <strain evidence="10 11">A3</strain>
    </source>
</reference>
<comment type="subcellular location">
    <subcellularLocation>
        <location evidence="1">Cell membrane</location>
        <topology evidence="1">Multi-pass membrane protein</topology>
    </subcellularLocation>
</comment>
<evidence type="ECO:0000259" key="8">
    <source>
        <dbReference type="PROSITE" id="PS50893"/>
    </source>
</evidence>
<feature type="transmembrane region" description="Helical" evidence="7">
    <location>
        <begin position="59"/>
        <end position="77"/>
    </location>
</feature>
<keyword evidence="6 7" id="KW-0472">Membrane</keyword>
<dbReference type="Proteomes" id="UP000002064">
    <property type="component" value="Chromosome"/>
</dbReference>
<keyword evidence="11" id="KW-1185">Reference proteome</keyword>
<feature type="transmembrane region" description="Helical" evidence="7">
    <location>
        <begin position="240"/>
        <end position="265"/>
    </location>
</feature>
<dbReference type="PROSITE" id="PS50929">
    <property type="entry name" value="ABC_TM1F"/>
    <property type="match status" value="1"/>
</dbReference>
<dbReference type="InterPro" id="IPR036640">
    <property type="entry name" value="ABC1_TM_sf"/>
</dbReference>
<name>A0ABM5LPE5_THEM3</name>